<evidence type="ECO:0000313" key="1">
    <source>
        <dbReference type="EMBL" id="GBN89699.1"/>
    </source>
</evidence>
<proteinExistence type="predicted"/>
<reference evidence="1 2" key="1">
    <citation type="journal article" date="2019" name="Sci. Rep.">
        <title>Orb-weaving spider Araneus ventricosus genome elucidates the spidroin gene catalogue.</title>
        <authorList>
            <person name="Kono N."/>
            <person name="Nakamura H."/>
            <person name="Ohtoshi R."/>
            <person name="Moran D.A.P."/>
            <person name="Shinohara A."/>
            <person name="Yoshida Y."/>
            <person name="Fujiwara M."/>
            <person name="Mori M."/>
            <person name="Tomita M."/>
            <person name="Arakawa K."/>
        </authorList>
    </citation>
    <scope>NUCLEOTIDE SEQUENCE [LARGE SCALE GENOMIC DNA]</scope>
</reference>
<gene>
    <name evidence="1" type="ORF">AVEN_75558_1</name>
</gene>
<keyword evidence="2" id="KW-1185">Reference proteome</keyword>
<protein>
    <submittedName>
        <fullName evidence="1">Uncharacterized protein</fullName>
    </submittedName>
</protein>
<dbReference type="AlphaFoldDB" id="A0A4Y2SR82"/>
<sequence length="120" mass="13608">MSSQFGENSPQTSGTAYIPVSDHQQLAAKCLGYQRACLLSSWSTVLSSLRIFHFYFFQNDLKLNEQTWLLFDITAVKILAFVISVDQVSDPLFEEHCRQGCEMSLNFALNFLVFLEALVS</sequence>
<comment type="caution">
    <text evidence="1">The sequence shown here is derived from an EMBL/GenBank/DDBJ whole genome shotgun (WGS) entry which is preliminary data.</text>
</comment>
<name>A0A4Y2SR82_ARAVE</name>
<evidence type="ECO:0000313" key="2">
    <source>
        <dbReference type="Proteomes" id="UP000499080"/>
    </source>
</evidence>
<dbReference type="EMBL" id="BGPR01022923">
    <property type="protein sequence ID" value="GBN89699.1"/>
    <property type="molecule type" value="Genomic_DNA"/>
</dbReference>
<accession>A0A4Y2SR82</accession>
<dbReference type="Proteomes" id="UP000499080">
    <property type="component" value="Unassembled WGS sequence"/>
</dbReference>
<organism evidence="1 2">
    <name type="scientific">Araneus ventricosus</name>
    <name type="common">Orbweaver spider</name>
    <name type="synonym">Epeira ventricosa</name>
    <dbReference type="NCBI Taxonomy" id="182803"/>
    <lineage>
        <taxon>Eukaryota</taxon>
        <taxon>Metazoa</taxon>
        <taxon>Ecdysozoa</taxon>
        <taxon>Arthropoda</taxon>
        <taxon>Chelicerata</taxon>
        <taxon>Arachnida</taxon>
        <taxon>Araneae</taxon>
        <taxon>Araneomorphae</taxon>
        <taxon>Entelegynae</taxon>
        <taxon>Araneoidea</taxon>
        <taxon>Araneidae</taxon>
        <taxon>Araneus</taxon>
    </lineage>
</organism>